<organism evidence="1 2">
    <name type="scientific">Hymenobacter montanus</name>
    <dbReference type="NCBI Taxonomy" id="2771359"/>
    <lineage>
        <taxon>Bacteria</taxon>
        <taxon>Pseudomonadati</taxon>
        <taxon>Bacteroidota</taxon>
        <taxon>Cytophagia</taxon>
        <taxon>Cytophagales</taxon>
        <taxon>Hymenobacteraceae</taxon>
        <taxon>Hymenobacter</taxon>
    </lineage>
</organism>
<proteinExistence type="predicted"/>
<dbReference type="AlphaFoldDB" id="A0A927BFZ8"/>
<dbReference type="Proteomes" id="UP000612233">
    <property type="component" value="Unassembled WGS sequence"/>
</dbReference>
<dbReference type="Gene3D" id="1.25.40.10">
    <property type="entry name" value="Tetratricopeptide repeat domain"/>
    <property type="match status" value="2"/>
</dbReference>
<evidence type="ECO:0000313" key="2">
    <source>
        <dbReference type="Proteomes" id="UP000612233"/>
    </source>
</evidence>
<sequence length="264" mass="30159">MGLLYENGITNGAGFFEYDRALFHLAQSNYKAALTLLDKAIADSPRNFHFYKCRAYAKAKVKDYAAALVDIELFLLHFKKDNLHPTGLQGNESILFAKAFCLAEAGQLEESLLTIDQYLLRMRFDKRAYYLAGVVECRLGNFDKAIERLNTALGKQAGDFSFLYLTTEQLLAMKLLEWLQTVPVEKSLDNEPGAGSQQFPLGFYPYYFIDLEGKMSEAYSRLKRMDALLSEDEVYSRANDTYFDYKTCQRCQMAPCHCSDPDFD</sequence>
<accession>A0A927BFZ8</accession>
<protein>
    <recommendedName>
        <fullName evidence="3">Tetratricopeptide repeat protein</fullName>
    </recommendedName>
</protein>
<evidence type="ECO:0008006" key="3">
    <source>
        <dbReference type="Google" id="ProtNLM"/>
    </source>
</evidence>
<gene>
    <name evidence="1" type="ORF">IC235_15880</name>
</gene>
<dbReference type="EMBL" id="JACXAD010000019">
    <property type="protein sequence ID" value="MBD2769368.1"/>
    <property type="molecule type" value="Genomic_DNA"/>
</dbReference>
<dbReference type="RefSeq" id="WP_191006180.1">
    <property type="nucleotide sequence ID" value="NZ_JACXAD010000019.1"/>
</dbReference>
<dbReference type="InterPro" id="IPR011990">
    <property type="entry name" value="TPR-like_helical_dom_sf"/>
</dbReference>
<keyword evidence="2" id="KW-1185">Reference proteome</keyword>
<evidence type="ECO:0000313" key="1">
    <source>
        <dbReference type="EMBL" id="MBD2769368.1"/>
    </source>
</evidence>
<name>A0A927BFZ8_9BACT</name>
<comment type="caution">
    <text evidence="1">The sequence shown here is derived from an EMBL/GenBank/DDBJ whole genome shotgun (WGS) entry which is preliminary data.</text>
</comment>
<dbReference type="SUPFAM" id="SSF48452">
    <property type="entry name" value="TPR-like"/>
    <property type="match status" value="1"/>
</dbReference>
<reference evidence="1" key="1">
    <citation type="submission" date="2020-09" db="EMBL/GenBank/DDBJ databases">
        <authorList>
            <person name="Kim M.K."/>
        </authorList>
    </citation>
    <scope>NUCLEOTIDE SEQUENCE</scope>
    <source>
        <strain evidence="1">BT664</strain>
    </source>
</reference>